<evidence type="ECO:0000256" key="8">
    <source>
        <dbReference type="RuleBase" id="RU003690"/>
    </source>
</evidence>
<dbReference type="InterPro" id="IPR033132">
    <property type="entry name" value="GH_1_N_CS"/>
</dbReference>
<dbReference type="EC" id="3.2.1.21" evidence="3"/>
<dbReference type="PROSITE" id="PS00653">
    <property type="entry name" value="GLYCOSYL_HYDROL_F1_2"/>
    <property type="match status" value="1"/>
</dbReference>
<comment type="similarity">
    <text evidence="1 8">Belongs to the glycosyl hydrolase 1 family.</text>
</comment>
<dbReference type="GO" id="GO:0008422">
    <property type="term" value="F:beta-glucosidase activity"/>
    <property type="evidence" value="ECO:0007669"/>
    <property type="project" value="TreeGrafter"/>
</dbReference>
<dbReference type="Proteomes" id="UP001159428">
    <property type="component" value="Unassembled WGS sequence"/>
</dbReference>
<dbReference type="EMBL" id="CALNXJ010000010">
    <property type="protein sequence ID" value="CAH3106117.1"/>
    <property type="molecule type" value="Genomic_DNA"/>
</dbReference>
<name>A0AAU9W9M0_9CNID</name>
<reference evidence="11 12" key="1">
    <citation type="submission" date="2022-05" db="EMBL/GenBank/DDBJ databases">
        <authorList>
            <consortium name="Genoscope - CEA"/>
            <person name="William W."/>
        </authorList>
    </citation>
    <scope>NUCLEOTIDE SEQUENCE [LARGE SCALE GENOMIC DNA]</scope>
</reference>
<sequence>MITITFIKFTSLFQLIAVFLELDATMSSPTAGAEEGFIHGKFPKDFIWGAATAAYQIEGAWNEDGKGPSIWDTFSHIEGKIHNNDTGDVACDSYHKIEEDVSLLKNLGVGYYRFSISWSRVLPQGTADKVNLLGVKYYNRLIDTLLANGIKPAVTLYHFDLPQALQDIGGWYNPEISDIFNDYAQFCFKEFGDRVEIWLTINEPHEEALDAYGLGAFAPGIKDMASGPYQAGHNMLLAHAKAWHTYNKEFRQKQKGKVSIVVNAQWFEPKTDKEEDIKAADRGMQWFLGWMAHPVFVNGDYPEIMKERILEKNKAQGLTSRLPSFTSEQKRLLKGTADFLALNFYSVSFAEYHDLSKEENVTWGYFTDQEMKTSRDPTWLKGDPSWLYCVPWGMRKMLVWLKEQYNDPEIIVTENGFSAHGEHDLELPAAIQDRDRVTYLRGYINEALKAVKLDGVKLKGYFVWSLLDNFEWDDGYRFRFGIHHVNFNDPNRPRTPKLSAEVYRTIVQDNGFPDE</sequence>
<dbReference type="Gene3D" id="3.20.20.80">
    <property type="entry name" value="Glycosidases"/>
    <property type="match status" value="1"/>
</dbReference>
<dbReference type="InterPro" id="IPR001360">
    <property type="entry name" value="Glyco_hydro_1"/>
</dbReference>
<feature type="chain" id="PRO_5043953417" description="beta-glucosidase" evidence="10">
    <location>
        <begin position="28"/>
        <end position="515"/>
    </location>
</feature>
<proteinExistence type="inferred from homology"/>
<evidence type="ECO:0000313" key="11">
    <source>
        <dbReference type="EMBL" id="CAH3106117.1"/>
    </source>
</evidence>
<evidence type="ECO:0000313" key="12">
    <source>
        <dbReference type="Proteomes" id="UP001159428"/>
    </source>
</evidence>
<evidence type="ECO:0000256" key="6">
    <source>
        <dbReference type="ARBA" id="ARBA00023295"/>
    </source>
</evidence>
<feature type="active site" description="Nucleophile" evidence="7">
    <location>
        <position position="414"/>
    </location>
</feature>
<dbReference type="AlphaFoldDB" id="A0AAU9W9M0"/>
<evidence type="ECO:0000256" key="9">
    <source>
        <dbReference type="RuleBase" id="RU004468"/>
    </source>
</evidence>
<evidence type="ECO:0000256" key="7">
    <source>
        <dbReference type="PROSITE-ProRule" id="PRU10055"/>
    </source>
</evidence>
<evidence type="ECO:0000256" key="1">
    <source>
        <dbReference type="ARBA" id="ARBA00010838"/>
    </source>
</evidence>
<organism evidence="11 12">
    <name type="scientific">Pocillopora meandrina</name>
    <dbReference type="NCBI Taxonomy" id="46732"/>
    <lineage>
        <taxon>Eukaryota</taxon>
        <taxon>Metazoa</taxon>
        <taxon>Cnidaria</taxon>
        <taxon>Anthozoa</taxon>
        <taxon>Hexacorallia</taxon>
        <taxon>Scleractinia</taxon>
        <taxon>Astrocoeniina</taxon>
        <taxon>Pocilloporidae</taxon>
        <taxon>Pocillopora</taxon>
    </lineage>
</organism>
<dbReference type="PANTHER" id="PTHR10353">
    <property type="entry name" value="GLYCOSYL HYDROLASE"/>
    <property type="match status" value="1"/>
</dbReference>
<keyword evidence="6 9" id="KW-0326">Glycosidase</keyword>
<evidence type="ECO:0000256" key="10">
    <source>
        <dbReference type="SAM" id="SignalP"/>
    </source>
</evidence>
<dbReference type="Pfam" id="PF00232">
    <property type="entry name" value="Glyco_hydro_1"/>
    <property type="match status" value="1"/>
</dbReference>
<protein>
    <recommendedName>
        <fullName evidence="3">beta-glucosidase</fullName>
        <ecNumber evidence="3">3.2.1.21</ecNumber>
    </recommendedName>
</protein>
<keyword evidence="12" id="KW-1185">Reference proteome</keyword>
<dbReference type="FunFam" id="3.20.20.80:FF:000013">
    <property type="entry name" value="lactase-phlorizin hydrolase"/>
    <property type="match status" value="1"/>
</dbReference>
<dbReference type="InterPro" id="IPR017853">
    <property type="entry name" value="GH"/>
</dbReference>
<evidence type="ECO:0000256" key="2">
    <source>
        <dbReference type="ARBA" id="ARBA00011738"/>
    </source>
</evidence>
<keyword evidence="10" id="KW-0732">Signal</keyword>
<keyword evidence="4 9" id="KW-0378">Hydrolase</keyword>
<dbReference type="SUPFAM" id="SSF51445">
    <property type="entry name" value="(Trans)glycosidases"/>
    <property type="match status" value="1"/>
</dbReference>
<dbReference type="PROSITE" id="PS00572">
    <property type="entry name" value="GLYCOSYL_HYDROL_F1_1"/>
    <property type="match status" value="1"/>
</dbReference>
<dbReference type="PRINTS" id="PR00131">
    <property type="entry name" value="GLHYDRLASE1"/>
</dbReference>
<comment type="caution">
    <text evidence="11">The sequence shown here is derived from an EMBL/GenBank/DDBJ whole genome shotgun (WGS) entry which is preliminary data.</text>
</comment>
<dbReference type="InterPro" id="IPR018120">
    <property type="entry name" value="Glyco_hydro_1_AS"/>
</dbReference>
<keyword evidence="5" id="KW-0325">Glycoprotein</keyword>
<comment type="subunit">
    <text evidence="2">Homodimer.</text>
</comment>
<dbReference type="PANTHER" id="PTHR10353:SF36">
    <property type="entry name" value="LP05116P"/>
    <property type="match status" value="1"/>
</dbReference>
<gene>
    <name evidence="11" type="ORF">PMEA_00001332</name>
</gene>
<feature type="signal peptide" evidence="10">
    <location>
        <begin position="1"/>
        <end position="27"/>
    </location>
</feature>
<accession>A0AAU9W9M0</accession>
<dbReference type="GO" id="GO:0005975">
    <property type="term" value="P:carbohydrate metabolic process"/>
    <property type="evidence" value="ECO:0007669"/>
    <property type="project" value="InterPro"/>
</dbReference>
<evidence type="ECO:0000256" key="4">
    <source>
        <dbReference type="ARBA" id="ARBA00022801"/>
    </source>
</evidence>
<evidence type="ECO:0000256" key="3">
    <source>
        <dbReference type="ARBA" id="ARBA00012744"/>
    </source>
</evidence>
<evidence type="ECO:0000256" key="5">
    <source>
        <dbReference type="ARBA" id="ARBA00023180"/>
    </source>
</evidence>